<accession>X0S359</accession>
<reference evidence="1" key="1">
    <citation type="journal article" date="2014" name="Front. Microbiol.">
        <title>High frequency of phylogenetically diverse reductive dehalogenase-homologous genes in deep subseafloor sedimentary metagenomes.</title>
        <authorList>
            <person name="Kawai M."/>
            <person name="Futagami T."/>
            <person name="Toyoda A."/>
            <person name="Takaki Y."/>
            <person name="Nishi S."/>
            <person name="Hori S."/>
            <person name="Arai W."/>
            <person name="Tsubouchi T."/>
            <person name="Morono Y."/>
            <person name="Uchiyama I."/>
            <person name="Ito T."/>
            <person name="Fujiyama A."/>
            <person name="Inagaki F."/>
            <person name="Takami H."/>
        </authorList>
    </citation>
    <scope>NUCLEOTIDE SEQUENCE</scope>
    <source>
        <strain evidence="1">Expedition CK06-06</strain>
    </source>
</reference>
<comment type="caution">
    <text evidence="1">The sequence shown here is derived from an EMBL/GenBank/DDBJ whole genome shotgun (WGS) entry which is preliminary data.</text>
</comment>
<dbReference type="AlphaFoldDB" id="X0S359"/>
<protein>
    <submittedName>
        <fullName evidence="1">Uncharacterized protein</fullName>
    </submittedName>
</protein>
<sequence>MDRKEMQALFAATAAIDTPEGMQAYKEFAAALTVPILQKLELESLMRQLFNVERLAPGAQAVYPIAEDFEIPVWVLPGLGYMAQNFIEGVGEEVYVPLFSINSSADWKVTYARDQRVDIAARAASKVAMELAQYEEECGWKVIIPAATSAFAGKGLLGPRSAPIYEVGANSIGAGYLSKELINKMIVGFKRMGRTLTHLYISPEDAADIREWTDTDIDPVTRREIFQAAGMGSIWNVQLVEVQHLGATGMYNLNDSTSG</sequence>
<proteinExistence type="predicted"/>
<organism evidence="1">
    <name type="scientific">marine sediment metagenome</name>
    <dbReference type="NCBI Taxonomy" id="412755"/>
    <lineage>
        <taxon>unclassified sequences</taxon>
        <taxon>metagenomes</taxon>
        <taxon>ecological metagenomes</taxon>
    </lineage>
</organism>
<dbReference type="EMBL" id="BARS01005573">
    <property type="protein sequence ID" value="GAF75488.1"/>
    <property type="molecule type" value="Genomic_DNA"/>
</dbReference>
<feature type="non-terminal residue" evidence="1">
    <location>
        <position position="259"/>
    </location>
</feature>
<name>X0S359_9ZZZZ</name>
<evidence type="ECO:0000313" key="1">
    <source>
        <dbReference type="EMBL" id="GAF75488.1"/>
    </source>
</evidence>
<gene>
    <name evidence="1" type="ORF">S01H1_10938</name>
</gene>